<keyword evidence="4 7" id="KW-0472">Membrane</keyword>
<feature type="transmembrane region" description="Helical" evidence="7">
    <location>
        <begin position="220"/>
        <end position="247"/>
    </location>
</feature>
<feature type="transmembrane region" description="Helical" evidence="7">
    <location>
        <begin position="186"/>
        <end position="208"/>
    </location>
</feature>
<feature type="transmembrane region" description="Helical" evidence="7">
    <location>
        <begin position="106"/>
        <end position="124"/>
    </location>
</feature>
<feature type="domain" description="Rhodopsin" evidence="8">
    <location>
        <begin position="41"/>
        <end position="282"/>
    </location>
</feature>
<evidence type="ECO:0000256" key="4">
    <source>
        <dbReference type="ARBA" id="ARBA00023136"/>
    </source>
</evidence>
<evidence type="ECO:0000259" key="8">
    <source>
        <dbReference type="Pfam" id="PF20684"/>
    </source>
</evidence>
<feature type="region of interest" description="Disordered" evidence="6">
    <location>
        <begin position="373"/>
        <end position="399"/>
    </location>
</feature>
<name>A0AAJ0ABQ2_9PEZI</name>
<proteinExistence type="inferred from homology"/>
<evidence type="ECO:0000256" key="3">
    <source>
        <dbReference type="ARBA" id="ARBA00022989"/>
    </source>
</evidence>
<evidence type="ECO:0000256" key="1">
    <source>
        <dbReference type="ARBA" id="ARBA00004141"/>
    </source>
</evidence>
<dbReference type="PANTHER" id="PTHR33048">
    <property type="entry name" value="PTH11-LIKE INTEGRAL MEMBRANE PROTEIN (AFU_ORTHOLOGUE AFUA_5G11245)"/>
    <property type="match status" value="1"/>
</dbReference>
<feature type="transmembrane region" description="Helical" evidence="7">
    <location>
        <begin position="131"/>
        <end position="155"/>
    </location>
</feature>
<dbReference type="Proteomes" id="UP001224890">
    <property type="component" value="Unassembled WGS sequence"/>
</dbReference>
<gene>
    <name evidence="9" type="ORF">BDP55DRAFT_681794</name>
</gene>
<comment type="caution">
    <text evidence="9">The sequence shown here is derived from an EMBL/GenBank/DDBJ whole genome shotgun (WGS) entry which is preliminary data.</text>
</comment>
<evidence type="ECO:0000313" key="10">
    <source>
        <dbReference type="Proteomes" id="UP001224890"/>
    </source>
</evidence>
<evidence type="ECO:0000256" key="6">
    <source>
        <dbReference type="SAM" id="MobiDB-lite"/>
    </source>
</evidence>
<accession>A0AAJ0ABQ2</accession>
<feature type="compositionally biased region" description="Basic and acidic residues" evidence="6">
    <location>
        <begin position="337"/>
        <end position="350"/>
    </location>
</feature>
<protein>
    <recommendedName>
        <fullName evidence="8">Rhodopsin domain-containing protein</fullName>
    </recommendedName>
</protein>
<feature type="transmembrane region" description="Helical" evidence="7">
    <location>
        <begin position="25"/>
        <end position="45"/>
    </location>
</feature>
<dbReference type="RefSeq" id="XP_060423410.1">
    <property type="nucleotide sequence ID" value="XM_060576224.1"/>
</dbReference>
<dbReference type="Pfam" id="PF20684">
    <property type="entry name" value="Fung_rhodopsin"/>
    <property type="match status" value="1"/>
</dbReference>
<dbReference type="GeneID" id="85460750"/>
<comment type="similarity">
    <text evidence="5">Belongs to the SAT4 family.</text>
</comment>
<dbReference type="PANTHER" id="PTHR33048:SF47">
    <property type="entry name" value="INTEGRAL MEMBRANE PROTEIN-RELATED"/>
    <property type="match status" value="1"/>
</dbReference>
<keyword evidence="2 7" id="KW-0812">Transmembrane</keyword>
<evidence type="ECO:0000256" key="5">
    <source>
        <dbReference type="ARBA" id="ARBA00038359"/>
    </source>
</evidence>
<dbReference type="InterPro" id="IPR052337">
    <property type="entry name" value="SAT4-like"/>
</dbReference>
<feature type="region of interest" description="Disordered" evidence="6">
    <location>
        <begin position="300"/>
        <end position="350"/>
    </location>
</feature>
<dbReference type="GO" id="GO:0016020">
    <property type="term" value="C:membrane"/>
    <property type="evidence" value="ECO:0007669"/>
    <property type="project" value="UniProtKB-SubCell"/>
</dbReference>
<feature type="transmembrane region" description="Helical" evidence="7">
    <location>
        <begin position="52"/>
        <end position="73"/>
    </location>
</feature>
<comment type="subcellular location">
    <subcellularLocation>
        <location evidence="1">Membrane</location>
        <topology evidence="1">Multi-pass membrane protein</topology>
    </subcellularLocation>
</comment>
<keyword evidence="10" id="KW-1185">Reference proteome</keyword>
<reference evidence="9" key="1">
    <citation type="submission" date="2021-06" db="EMBL/GenBank/DDBJ databases">
        <title>Comparative genomics, transcriptomics and evolutionary studies reveal genomic signatures of adaptation to plant cell wall in hemibiotrophic fungi.</title>
        <authorList>
            <consortium name="DOE Joint Genome Institute"/>
            <person name="Baroncelli R."/>
            <person name="Diaz J.F."/>
            <person name="Benocci T."/>
            <person name="Peng M."/>
            <person name="Battaglia E."/>
            <person name="Haridas S."/>
            <person name="Andreopoulos W."/>
            <person name="Labutti K."/>
            <person name="Pangilinan J."/>
            <person name="Floch G.L."/>
            <person name="Makela M.R."/>
            <person name="Henrissat B."/>
            <person name="Grigoriev I.V."/>
            <person name="Crouch J.A."/>
            <person name="De Vries R.P."/>
            <person name="Sukno S.A."/>
            <person name="Thon M.R."/>
        </authorList>
    </citation>
    <scope>NUCLEOTIDE SEQUENCE</scope>
    <source>
        <strain evidence="9">CBS 193.32</strain>
    </source>
</reference>
<dbReference type="EMBL" id="JAHMHR010000070">
    <property type="protein sequence ID" value="KAK1658646.1"/>
    <property type="molecule type" value="Genomic_DNA"/>
</dbReference>
<keyword evidence="3 7" id="KW-1133">Transmembrane helix</keyword>
<dbReference type="InterPro" id="IPR049326">
    <property type="entry name" value="Rhodopsin_dom_fungi"/>
</dbReference>
<sequence length="399" mass="44156">MTSALAMDGEVHFMDSPEYAGDKTLHLNIALIICTTIVVGIRLYVRAFMAKALGLDDLLAFLAFGLVSALSAMDIRLVQFGSGAHIEYVPKPLLATWFESLTTQTLIYFVGTGVMRLSIVAFLPRLSQDRTYLILVYITGFFVVAQTTGCFFYRLTECSPIGDIWKPPFLPGLNCVPPEAENTMMVAHQVIGLILDLALMGLPIWVVYMKMIFSQRAFQVILVFSVGLFVIVTGCIRLVMLKTLLFLADPTFNMSTIGVWTDLEGHIGLWVASFPALQPLLRIASYKFGFRSKLQSYVKEGRSDTGGDGGTRSRSGAWTGPARSRGYVRNGSGIDTADSHSERGIISSADRDVEMDKMDCRFSGIHKQVDVEVRVDDAPRRDKPVHDTVDKDPKSWLAD</sequence>
<dbReference type="AlphaFoldDB" id="A0AAJ0ABQ2"/>
<evidence type="ECO:0000256" key="7">
    <source>
        <dbReference type="SAM" id="Phobius"/>
    </source>
</evidence>
<evidence type="ECO:0000313" key="9">
    <source>
        <dbReference type="EMBL" id="KAK1658646.1"/>
    </source>
</evidence>
<evidence type="ECO:0000256" key="2">
    <source>
        <dbReference type="ARBA" id="ARBA00022692"/>
    </source>
</evidence>
<organism evidence="9 10">
    <name type="scientific">Colletotrichum godetiae</name>
    <dbReference type="NCBI Taxonomy" id="1209918"/>
    <lineage>
        <taxon>Eukaryota</taxon>
        <taxon>Fungi</taxon>
        <taxon>Dikarya</taxon>
        <taxon>Ascomycota</taxon>
        <taxon>Pezizomycotina</taxon>
        <taxon>Sordariomycetes</taxon>
        <taxon>Hypocreomycetidae</taxon>
        <taxon>Glomerellales</taxon>
        <taxon>Glomerellaceae</taxon>
        <taxon>Colletotrichum</taxon>
        <taxon>Colletotrichum acutatum species complex</taxon>
    </lineage>
</organism>